<evidence type="ECO:0000259" key="9">
    <source>
        <dbReference type="Pfam" id="PF03372"/>
    </source>
</evidence>
<gene>
    <name evidence="10" type="ORF">AKJ08_1885</name>
</gene>
<protein>
    <submittedName>
        <fullName evidence="10">Exodeoxyribonuclease III</fullName>
    </submittedName>
</protein>
<evidence type="ECO:0000256" key="5">
    <source>
        <dbReference type="ARBA" id="ARBA00022842"/>
    </source>
</evidence>
<feature type="active site" description="Proton donor/acceptor" evidence="6">
    <location>
        <position position="151"/>
    </location>
</feature>
<dbReference type="PATRIC" id="fig|1391653.3.peg.1973"/>
<keyword evidence="7" id="KW-0464">Manganese</keyword>
<dbReference type="GO" id="GO:0003906">
    <property type="term" value="F:DNA-(apurinic or apyrimidinic site) endonuclease activity"/>
    <property type="evidence" value="ECO:0007669"/>
    <property type="project" value="TreeGrafter"/>
</dbReference>
<sequence>MRIASWNVNGLRACSKKGFGDWLSGAGADIVGVQEVRANEEQIPNEVRNPEGFATHFVAAERPGYSGVGLFSRETPDEIETKLGVEEFDAEGRLQIARFGKLQVVNCYFPNGNGKERDNSRVPFKLDFYRALFDRLEKGLRDGEPILVMGDFNTAHRPVDLARPKQNEDTSGFLPEERDELDRWLRNGFVDTFRHFHPEAKDRYSWWSQRFNVRAKNIGWRIDYVLASPGAMPYVKAADILHDVMGSDHCPVVVDVAPDACR</sequence>
<dbReference type="PROSITE" id="PS00728">
    <property type="entry name" value="AP_NUCLEASE_F1_3"/>
    <property type="match status" value="1"/>
</dbReference>
<evidence type="ECO:0000256" key="3">
    <source>
        <dbReference type="ARBA" id="ARBA00022723"/>
    </source>
</evidence>
<dbReference type="InterPro" id="IPR020848">
    <property type="entry name" value="AP_endonuclease_F1_CS"/>
</dbReference>
<dbReference type="AlphaFoldDB" id="A0A0K1PD77"/>
<organism evidence="10 11">
    <name type="scientific">Vulgatibacter incomptus</name>
    <dbReference type="NCBI Taxonomy" id="1391653"/>
    <lineage>
        <taxon>Bacteria</taxon>
        <taxon>Pseudomonadati</taxon>
        <taxon>Myxococcota</taxon>
        <taxon>Myxococcia</taxon>
        <taxon>Myxococcales</taxon>
        <taxon>Cystobacterineae</taxon>
        <taxon>Vulgatibacteraceae</taxon>
        <taxon>Vulgatibacter</taxon>
    </lineage>
</organism>
<evidence type="ECO:0000256" key="4">
    <source>
        <dbReference type="ARBA" id="ARBA00022801"/>
    </source>
</evidence>
<dbReference type="InterPro" id="IPR004808">
    <property type="entry name" value="AP_endonuc_1"/>
</dbReference>
<evidence type="ECO:0000256" key="6">
    <source>
        <dbReference type="PIRSR" id="PIRSR604808-1"/>
    </source>
</evidence>
<dbReference type="GO" id="GO:0008081">
    <property type="term" value="F:phosphoric diester hydrolase activity"/>
    <property type="evidence" value="ECO:0007669"/>
    <property type="project" value="TreeGrafter"/>
</dbReference>
<keyword evidence="3 7" id="KW-0479">Metal-binding</keyword>
<feature type="binding site" evidence="7">
    <location>
        <position position="249"/>
    </location>
    <ligand>
        <name>Mg(2+)</name>
        <dbReference type="ChEBI" id="CHEBI:18420"/>
        <label>1</label>
    </ligand>
</feature>
<dbReference type="STRING" id="1391653.AKJ08_1885"/>
<feature type="binding site" evidence="7">
    <location>
        <position position="35"/>
    </location>
    <ligand>
        <name>Mg(2+)</name>
        <dbReference type="ChEBI" id="CHEBI:18420"/>
        <label>1</label>
    </ligand>
</feature>
<dbReference type="PANTHER" id="PTHR22748">
    <property type="entry name" value="AP ENDONUCLEASE"/>
    <property type="match status" value="1"/>
</dbReference>
<dbReference type="GO" id="GO:0003677">
    <property type="term" value="F:DNA binding"/>
    <property type="evidence" value="ECO:0007669"/>
    <property type="project" value="InterPro"/>
</dbReference>
<dbReference type="InterPro" id="IPR036691">
    <property type="entry name" value="Endo/exonu/phosph_ase_sf"/>
</dbReference>
<feature type="site" description="Interaction with DNA substrate" evidence="8">
    <location>
        <position position="249"/>
    </location>
</feature>
<evidence type="ECO:0000256" key="1">
    <source>
        <dbReference type="ARBA" id="ARBA00001936"/>
    </source>
</evidence>
<dbReference type="Gene3D" id="3.60.10.10">
    <property type="entry name" value="Endonuclease/exonuclease/phosphatase"/>
    <property type="match status" value="1"/>
</dbReference>
<feature type="active site" evidence="6">
    <location>
        <position position="108"/>
    </location>
</feature>
<dbReference type="NCBIfam" id="TIGR00195">
    <property type="entry name" value="exoDNase_III"/>
    <property type="match status" value="1"/>
</dbReference>
<dbReference type="PROSITE" id="PS51435">
    <property type="entry name" value="AP_NUCLEASE_F1_4"/>
    <property type="match status" value="1"/>
</dbReference>
<dbReference type="KEGG" id="vin:AKJ08_1885"/>
<feature type="site" description="Important for catalytic activity" evidence="8">
    <location>
        <position position="223"/>
    </location>
</feature>
<feature type="binding site" evidence="7">
    <location>
        <position position="248"/>
    </location>
    <ligand>
        <name>Mg(2+)</name>
        <dbReference type="ChEBI" id="CHEBI:18420"/>
        <label>1</label>
    </ligand>
</feature>
<dbReference type="SUPFAM" id="SSF56219">
    <property type="entry name" value="DNase I-like"/>
    <property type="match status" value="1"/>
</dbReference>
<keyword evidence="11" id="KW-1185">Reference proteome</keyword>
<comment type="similarity">
    <text evidence="2">Belongs to the DNA repair enzymes AP/ExoA family.</text>
</comment>
<evidence type="ECO:0000256" key="8">
    <source>
        <dbReference type="PIRSR" id="PIRSR604808-3"/>
    </source>
</evidence>
<dbReference type="InterPro" id="IPR005135">
    <property type="entry name" value="Endo/exonuclease/phosphatase"/>
</dbReference>
<dbReference type="Pfam" id="PF03372">
    <property type="entry name" value="Exo_endo_phos"/>
    <property type="match status" value="1"/>
</dbReference>
<feature type="active site" description="Proton acceptor" evidence="6">
    <location>
        <position position="249"/>
    </location>
</feature>
<dbReference type="EMBL" id="CP012332">
    <property type="protein sequence ID" value="AKU91498.1"/>
    <property type="molecule type" value="Genomic_DNA"/>
</dbReference>
<keyword evidence="5 7" id="KW-0460">Magnesium</keyword>
<proteinExistence type="inferred from homology"/>
<evidence type="ECO:0000256" key="7">
    <source>
        <dbReference type="PIRSR" id="PIRSR604808-2"/>
    </source>
</evidence>
<comment type="cofactor">
    <cofactor evidence="1">
        <name>Mn(2+)</name>
        <dbReference type="ChEBI" id="CHEBI:29035"/>
    </cofactor>
</comment>
<feature type="binding site" evidence="7">
    <location>
        <position position="153"/>
    </location>
    <ligand>
        <name>Mg(2+)</name>
        <dbReference type="ChEBI" id="CHEBI:18420"/>
        <label>1</label>
    </ligand>
</feature>
<reference evidence="10 11" key="1">
    <citation type="submission" date="2015-08" db="EMBL/GenBank/DDBJ databases">
        <authorList>
            <person name="Babu N.S."/>
            <person name="Beckwith C.J."/>
            <person name="Beseler K.G."/>
            <person name="Brison A."/>
            <person name="Carone J.V."/>
            <person name="Caskin T.P."/>
            <person name="Diamond M."/>
            <person name="Durham M.E."/>
            <person name="Foxe J.M."/>
            <person name="Go M."/>
            <person name="Henderson B.A."/>
            <person name="Jones I.B."/>
            <person name="McGettigan J.A."/>
            <person name="Micheletti S.J."/>
            <person name="Nasrallah M.E."/>
            <person name="Ortiz D."/>
            <person name="Piller C.R."/>
            <person name="Privatt S.R."/>
            <person name="Schneider S.L."/>
            <person name="Sharp S."/>
            <person name="Smith T.C."/>
            <person name="Stanton J.D."/>
            <person name="Ullery H.E."/>
            <person name="Wilson R.J."/>
            <person name="Serrano M.G."/>
            <person name="Buck G."/>
            <person name="Lee V."/>
            <person name="Wang Y."/>
            <person name="Carvalho R."/>
            <person name="Voegtly L."/>
            <person name="Shi R."/>
            <person name="Duckworth R."/>
            <person name="Johnson A."/>
            <person name="Loviza R."/>
            <person name="Walstead R."/>
            <person name="Shah Z."/>
            <person name="Kiflezghi M."/>
            <person name="Wade K."/>
            <person name="Ball S.L."/>
            <person name="Bradley K.W."/>
            <person name="Asai D.J."/>
            <person name="Bowman C.A."/>
            <person name="Russell D.A."/>
            <person name="Pope W.H."/>
            <person name="Jacobs-Sera D."/>
            <person name="Hendrix R.W."/>
            <person name="Hatfull G.F."/>
        </authorList>
    </citation>
    <scope>NUCLEOTIDE SEQUENCE [LARGE SCALE GENOMIC DNA]</scope>
    <source>
        <strain evidence="10 11">DSM 27710</strain>
    </source>
</reference>
<feature type="binding site" evidence="7">
    <location>
        <position position="151"/>
    </location>
    <ligand>
        <name>Mg(2+)</name>
        <dbReference type="ChEBI" id="CHEBI:18420"/>
        <label>1</label>
    </ligand>
</feature>
<dbReference type="GO" id="GO:0006284">
    <property type="term" value="P:base-excision repair"/>
    <property type="evidence" value="ECO:0007669"/>
    <property type="project" value="TreeGrafter"/>
</dbReference>
<feature type="domain" description="Endonuclease/exonuclease/phosphatase" evidence="9">
    <location>
        <begin position="4"/>
        <end position="249"/>
    </location>
</feature>
<keyword evidence="4" id="KW-0378">Hydrolase</keyword>
<evidence type="ECO:0000256" key="2">
    <source>
        <dbReference type="ARBA" id="ARBA00007092"/>
    </source>
</evidence>
<dbReference type="PANTHER" id="PTHR22748:SF4">
    <property type="entry name" value="DNA-(APURINIC OR APYRIMIDINIC SITE) ENDONUCLEASE 2"/>
    <property type="match status" value="1"/>
</dbReference>
<dbReference type="GO" id="GO:0046872">
    <property type="term" value="F:metal ion binding"/>
    <property type="evidence" value="ECO:0007669"/>
    <property type="project" value="UniProtKB-KW"/>
</dbReference>
<dbReference type="GO" id="GO:0008311">
    <property type="term" value="F:double-stranded DNA 3'-5' DNA exonuclease activity"/>
    <property type="evidence" value="ECO:0007669"/>
    <property type="project" value="TreeGrafter"/>
</dbReference>
<comment type="cofactor">
    <cofactor evidence="7">
        <name>Mg(2+)</name>
        <dbReference type="ChEBI" id="CHEBI:18420"/>
    </cofactor>
    <cofactor evidence="7">
        <name>Mn(2+)</name>
        <dbReference type="ChEBI" id="CHEBI:29035"/>
    </cofactor>
    <text evidence="7">Probably binds two magnesium or manganese ions per subunit.</text>
</comment>
<dbReference type="Proteomes" id="UP000055590">
    <property type="component" value="Chromosome"/>
</dbReference>
<accession>A0A0K1PD77</accession>
<evidence type="ECO:0000313" key="11">
    <source>
        <dbReference type="Proteomes" id="UP000055590"/>
    </source>
</evidence>
<feature type="site" description="Transition state stabilizer" evidence="8">
    <location>
        <position position="153"/>
    </location>
</feature>
<dbReference type="NCBIfam" id="TIGR00633">
    <property type="entry name" value="xth"/>
    <property type="match status" value="1"/>
</dbReference>
<dbReference type="PROSITE" id="PS00727">
    <property type="entry name" value="AP_NUCLEASE_F1_2"/>
    <property type="match status" value="1"/>
</dbReference>
<dbReference type="OrthoDB" id="9803914at2"/>
<name>A0A0K1PD77_9BACT</name>
<feature type="binding site" evidence="7">
    <location>
        <position position="7"/>
    </location>
    <ligand>
        <name>Mg(2+)</name>
        <dbReference type="ChEBI" id="CHEBI:18420"/>
        <label>1</label>
    </ligand>
</feature>
<evidence type="ECO:0000313" key="10">
    <source>
        <dbReference type="EMBL" id="AKU91498.1"/>
    </source>
</evidence>
<dbReference type="RefSeq" id="WP_050725799.1">
    <property type="nucleotide sequence ID" value="NZ_CP012332.1"/>
</dbReference>